<dbReference type="Proteomes" id="UP000628137">
    <property type="component" value="Unassembled WGS sequence"/>
</dbReference>
<evidence type="ECO:0000256" key="1">
    <source>
        <dbReference type="ARBA" id="ARBA00005125"/>
    </source>
</evidence>
<evidence type="ECO:0000256" key="3">
    <source>
        <dbReference type="SAM" id="Phobius"/>
    </source>
</evidence>
<dbReference type="InterPro" id="IPR036291">
    <property type="entry name" value="NAD(P)-bd_dom_sf"/>
</dbReference>
<keyword evidence="7" id="KW-1185">Reference proteome</keyword>
<dbReference type="AlphaFoldDB" id="A0A923GHC1"/>
<evidence type="ECO:0000313" key="5">
    <source>
        <dbReference type="EMBL" id="MBC3470703.1"/>
    </source>
</evidence>
<evidence type="ECO:0000259" key="4">
    <source>
        <dbReference type="Pfam" id="PF01370"/>
    </source>
</evidence>
<feature type="domain" description="NAD-dependent epimerase/dehydratase" evidence="4">
    <location>
        <begin position="3"/>
        <end position="179"/>
    </location>
</feature>
<dbReference type="EMBL" id="JABWRP020000001">
    <property type="protein sequence ID" value="MBV4539605.1"/>
    <property type="molecule type" value="Genomic_DNA"/>
</dbReference>
<dbReference type="EMBL" id="JABWRP010000005">
    <property type="protein sequence ID" value="MBC3470703.1"/>
    <property type="molecule type" value="Genomic_DNA"/>
</dbReference>
<reference evidence="5" key="2">
    <citation type="submission" date="2020-07" db="EMBL/GenBank/DDBJ databases">
        <authorList>
            <person name="Lood C."/>
            <person name="Girard L."/>
        </authorList>
    </citation>
    <scope>NUCLEOTIDE SEQUENCE</scope>
    <source>
        <strain evidence="5">RW4S2</strain>
    </source>
</reference>
<organism evidence="5">
    <name type="scientific">Pseudomonas vlassakiae</name>
    <dbReference type="NCBI Taxonomy" id="485888"/>
    <lineage>
        <taxon>Bacteria</taxon>
        <taxon>Pseudomonadati</taxon>
        <taxon>Pseudomonadota</taxon>
        <taxon>Gammaproteobacteria</taxon>
        <taxon>Pseudomonadales</taxon>
        <taxon>Pseudomonadaceae</taxon>
        <taxon>Pseudomonas</taxon>
    </lineage>
</organism>
<name>A0A923GHC1_9PSED</name>
<gene>
    <name evidence="6" type="ORF">HU738_000860</name>
    <name evidence="5" type="ORF">HU738_09035</name>
</gene>
<keyword evidence="3" id="KW-1133">Transmembrane helix</keyword>
<accession>A0A923GHC1</accession>
<comment type="similarity">
    <text evidence="2">Belongs to the NAD(P)-dependent epimerase/dehydratase family.</text>
</comment>
<dbReference type="Pfam" id="PF01370">
    <property type="entry name" value="Epimerase"/>
    <property type="match status" value="1"/>
</dbReference>
<reference evidence="5 7" key="1">
    <citation type="journal article" date="2020" name="Microorganisms">
        <title>Reliable Identification of Environmental Pseudomonas Isolates Using the rpoD Gene.</title>
        <authorList>
            <consortium name="The Broad Institute Genome Sequencing Platform"/>
            <person name="Girard L."/>
            <person name="Lood C."/>
            <person name="Rokni-Zadeh H."/>
            <person name="van Noort V."/>
            <person name="Lavigne R."/>
            <person name="De Mot R."/>
        </authorList>
    </citation>
    <scope>NUCLEOTIDE SEQUENCE</scope>
    <source>
        <strain evidence="5 7">RW4S2</strain>
    </source>
</reference>
<comment type="pathway">
    <text evidence="1">Bacterial outer membrane biogenesis; LPS O-antigen biosynthesis.</text>
</comment>
<dbReference type="InterPro" id="IPR001509">
    <property type="entry name" value="Epimerase_deHydtase"/>
</dbReference>
<reference evidence="6" key="3">
    <citation type="submission" date="2021-06" db="EMBL/GenBank/DDBJ databases">
        <title>Updating the genus Pseudomonas: Description of 43 new species and partition of the Pseudomonas putida group.</title>
        <authorList>
            <person name="Girard L."/>
            <person name="Lood C."/>
            <person name="Vandamme P."/>
            <person name="Rokni-Zadeh H."/>
            <person name="Van Noort V."/>
            <person name="Hofte M."/>
            <person name="Lavigne R."/>
            <person name="De Mot R."/>
        </authorList>
    </citation>
    <scope>NUCLEOTIDE SEQUENCE</scope>
    <source>
        <strain evidence="6">RW4S2</strain>
    </source>
</reference>
<evidence type="ECO:0000313" key="6">
    <source>
        <dbReference type="EMBL" id="MBV4539605.1"/>
    </source>
</evidence>
<evidence type="ECO:0000256" key="2">
    <source>
        <dbReference type="ARBA" id="ARBA00007637"/>
    </source>
</evidence>
<feature type="transmembrane region" description="Helical" evidence="3">
    <location>
        <begin position="252"/>
        <end position="269"/>
    </location>
</feature>
<evidence type="ECO:0000313" key="7">
    <source>
        <dbReference type="Proteomes" id="UP000628137"/>
    </source>
</evidence>
<protein>
    <submittedName>
        <fullName evidence="5">NAD-dependent epimerase/dehydratase family protein</fullName>
    </submittedName>
</protein>
<dbReference type="Gene3D" id="3.40.50.720">
    <property type="entry name" value="NAD(P)-binding Rossmann-like Domain"/>
    <property type="match status" value="1"/>
</dbReference>
<keyword evidence="3" id="KW-0812">Transmembrane</keyword>
<keyword evidence="3" id="KW-0472">Membrane</keyword>
<dbReference type="SUPFAM" id="SSF51735">
    <property type="entry name" value="NAD(P)-binding Rossmann-fold domains"/>
    <property type="match status" value="1"/>
</dbReference>
<comment type="caution">
    <text evidence="5">The sequence shown here is derived from an EMBL/GenBank/DDBJ whole genome shotgun (WGS) entry which is preliminary data.</text>
</comment>
<dbReference type="PANTHER" id="PTHR43000">
    <property type="entry name" value="DTDP-D-GLUCOSE 4,6-DEHYDRATASE-RELATED"/>
    <property type="match status" value="1"/>
</dbReference>
<sequence length="321" mass="35115">MRVLVTGASGFVGRALVEQLCLESELQIRVALRSLSEMPITESVQVGDISSATDWRLALAEIDVVVHLAARAHIMDDSAVDSLAEFRKINTAGTLNLARQAATAGVKRFVFISSIGVNGAQTYGQAFTELSPVAPHSPYAQSKYEAECGLLELIGPGSMEVVIIRPPMIFAAHAPGNFARLMKLISYPVPLPLGGARNRRSLISLHNLISFIEVCLKSPRAANQVFLVSDGDDISTEEMVRHLALGMGFRRWLFAFPQFVIAWLAAVMGRRNMYIQLFGSLQVDSSKARDLLRWTPSMSTRQSLEEAGKKFRAGSKHPSAF</sequence>
<proteinExistence type="inferred from homology"/>